<keyword evidence="2" id="KW-1185">Reference proteome</keyword>
<gene>
    <name evidence="1" type="ORF">ACFOMF_01580</name>
</gene>
<comment type="caution">
    <text evidence="1">The sequence shown here is derived from an EMBL/GenBank/DDBJ whole genome shotgun (WGS) entry which is preliminary data.</text>
</comment>
<reference evidence="2" key="1">
    <citation type="journal article" date="2019" name="Int. J. Syst. Evol. Microbiol.">
        <title>The Global Catalogue of Microorganisms (GCM) 10K type strain sequencing project: providing services to taxonomists for standard genome sequencing and annotation.</title>
        <authorList>
            <consortium name="The Broad Institute Genomics Platform"/>
            <consortium name="The Broad Institute Genome Sequencing Center for Infectious Disease"/>
            <person name="Wu L."/>
            <person name="Ma J."/>
        </authorList>
    </citation>
    <scope>NUCLEOTIDE SEQUENCE [LARGE SCALE GENOMIC DNA]</scope>
    <source>
        <strain evidence="2">KCTC 42447</strain>
    </source>
</reference>
<dbReference type="EMBL" id="JBHRXZ010000002">
    <property type="protein sequence ID" value="MFC3606478.1"/>
    <property type="molecule type" value="Genomic_DNA"/>
</dbReference>
<accession>A0ABV7T0A3</accession>
<dbReference type="RefSeq" id="WP_386360548.1">
    <property type="nucleotide sequence ID" value="NZ_JBHRXZ010000002.1"/>
</dbReference>
<name>A0ABV7T0A3_9GAMM</name>
<proteinExistence type="predicted"/>
<evidence type="ECO:0000313" key="2">
    <source>
        <dbReference type="Proteomes" id="UP001595630"/>
    </source>
</evidence>
<protein>
    <submittedName>
        <fullName evidence="1">Uncharacterized protein</fullName>
    </submittedName>
</protein>
<organism evidence="1 2">
    <name type="scientific">Stutzerimonas tarimensis</name>
    <dbReference type="NCBI Taxonomy" id="1507735"/>
    <lineage>
        <taxon>Bacteria</taxon>
        <taxon>Pseudomonadati</taxon>
        <taxon>Pseudomonadota</taxon>
        <taxon>Gammaproteobacteria</taxon>
        <taxon>Pseudomonadales</taxon>
        <taxon>Pseudomonadaceae</taxon>
        <taxon>Stutzerimonas</taxon>
    </lineage>
</organism>
<evidence type="ECO:0000313" key="1">
    <source>
        <dbReference type="EMBL" id="MFC3606478.1"/>
    </source>
</evidence>
<dbReference type="Proteomes" id="UP001595630">
    <property type="component" value="Unassembled WGS sequence"/>
</dbReference>
<sequence>MEVLNLITRLENKLKAYLCLRSDATHAETWRLDVQLFYEEEPAGRTTFTLHGYSQDEAETIARGIKHNEYLMHEIDQVLWGESD</sequence>